<dbReference type="SUPFAM" id="SSF49265">
    <property type="entry name" value="Fibronectin type III"/>
    <property type="match status" value="1"/>
</dbReference>
<dbReference type="InterPro" id="IPR003598">
    <property type="entry name" value="Ig_sub2"/>
</dbReference>
<dbReference type="Proteomes" id="UP000886998">
    <property type="component" value="Unassembled WGS sequence"/>
</dbReference>
<dbReference type="SMART" id="SM00408">
    <property type="entry name" value="IGc2"/>
    <property type="match status" value="2"/>
</dbReference>
<dbReference type="Pfam" id="PF08205">
    <property type="entry name" value="C2-set_2"/>
    <property type="match status" value="1"/>
</dbReference>
<feature type="domain" description="Fibronectin type-III" evidence="6">
    <location>
        <begin position="468"/>
        <end position="562"/>
    </location>
</feature>
<organism evidence="7 8">
    <name type="scientific">Trichonephila inaurata madagascariensis</name>
    <dbReference type="NCBI Taxonomy" id="2747483"/>
    <lineage>
        <taxon>Eukaryota</taxon>
        <taxon>Metazoa</taxon>
        <taxon>Ecdysozoa</taxon>
        <taxon>Arthropoda</taxon>
        <taxon>Chelicerata</taxon>
        <taxon>Arachnida</taxon>
        <taxon>Araneae</taxon>
        <taxon>Araneomorphae</taxon>
        <taxon>Entelegynae</taxon>
        <taxon>Araneoidea</taxon>
        <taxon>Nephilidae</taxon>
        <taxon>Trichonephila</taxon>
        <taxon>Trichonephila inaurata</taxon>
    </lineage>
</organism>
<gene>
    <name evidence="7" type="primary">AVEN_121380_1</name>
    <name evidence="7" type="ORF">TNIN_72401</name>
</gene>
<dbReference type="InterPro" id="IPR003599">
    <property type="entry name" value="Ig_sub"/>
</dbReference>
<accession>A0A8X6XSC6</accession>
<proteinExistence type="predicted"/>
<reference evidence="7" key="1">
    <citation type="submission" date="2020-08" db="EMBL/GenBank/DDBJ databases">
        <title>Multicomponent nature underlies the extraordinary mechanical properties of spider dragline silk.</title>
        <authorList>
            <person name="Kono N."/>
            <person name="Nakamura H."/>
            <person name="Mori M."/>
            <person name="Yoshida Y."/>
            <person name="Ohtoshi R."/>
            <person name="Malay A.D."/>
            <person name="Moran D.A.P."/>
            <person name="Tomita M."/>
            <person name="Numata K."/>
            <person name="Arakawa K."/>
        </authorList>
    </citation>
    <scope>NUCLEOTIDE SEQUENCE</scope>
</reference>
<evidence type="ECO:0000313" key="8">
    <source>
        <dbReference type="Proteomes" id="UP000886998"/>
    </source>
</evidence>
<keyword evidence="8" id="KW-1185">Reference proteome</keyword>
<feature type="domain" description="Ig-like" evidence="5">
    <location>
        <begin position="373"/>
        <end position="446"/>
    </location>
</feature>
<keyword evidence="2 4" id="KW-0472">Membrane</keyword>
<dbReference type="CDD" id="cd00096">
    <property type="entry name" value="Ig"/>
    <property type="match status" value="2"/>
</dbReference>
<dbReference type="EMBL" id="BMAV01011741">
    <property type="protein sequence ID" value="GFY57790.1"/>
    <property type="molecule type" value="Genomic_DNA"/>
</dbReference>
<evidence type="ECO:0000256" key="4">
    <source>
        <dbReference type="SAM" id="Phobius"/>
    </source>
</evidence>
<dbReference type="SMART" id="SM00409">
    <property type="entry name" value="IG"/>
    <property type="match status" value="3"/>
</dbReference>
<feature type="domain" description="Ig-like" evidence="5">
    <location>
        <begin position="74"/>
        <end position="169"/>
    </location>
</feature>
<dbReference type="AlphaFoldDB" id="A0A8X6XSC6"/>
<dbReference type="InterPro" id="IPR036179">
    <property type="entry name" value="Ig-like_dom_sf"/>
</dbReference>
<dbReference type="InterPro" id="IPR007110">
    <property type="entry name" value="Ig-like_dom"/>
</dbReference>
<protein>
    <recommendedName>
        <fullName evidence="9">Nephrin/kirre</fullName>
    </recommendedName>
</protein>
<keyword evidence="3" id="KW-1015">Disulfide bond</keyword>
<dbReference type="InterPro" id="IPR013162">
    <property type="entry name" value="CD80_C2-set"/>
</dbReference>
<evidence type="ECO:0000256" key="1">
    <source>
        <dbReference type="ARBA" id="ARBA00004167"/>
    </source>
</evidence>
<keyword evidence="4" id="KW-0812">Transmembrane</keyword>
<name>A0A8X6XSC6_9ARAC</name>
<evidence type="ECO:0000259" key="6">
    <source>
        <dbReference type="PROSITE" id="PS50853"/>
    </source>
</evidence>
<evidence type="ECO:0000313" key="7">
    <source>
        <dbReference type="EMBL" id="GFY57790.1"/>
    </source>
</evidence>
<dbReference type="InterPro" id="IPR013783">
    <property type="entry name" value="Ig-like_fold"/>
</dbReference>
<sequence>MMIDYDTTADDSTHVVRSKTGVLKAAVSATPPQPSSVKWWKIPQGPMKFLTFLHFWHIELKMETKPSGFPPGDPFIMDEHGQRLRDIIGPYDEGAFLTLSCEVDGGDPTPEVTWWRGTTLLDDSYNVTPQGFIRNELFLFELRRSDLLAEYTCQATNTNLTQPRTSAVRLDINLRPLEVKIAAPHYPLNAGSRKQIICETTGSRPRALLSWWLDGKKIGAGTTDTVSDGGNLTVSTLHLVPTPNDDGKILSCRAENPAVPNSAIEDEWTIRVHYAPIISLALGASISLSNIKEGSDVYLECNIRANPWVSEVTWQFEDHYVSSNKSAGVIISNQTLVLQSVRREHRGRYRCLAGNSEGQSVSDYLHLLVQYAPVCKQSDPKVYGVARTEIVNVTCEVEADPPDVNFRWALNNTLEVVNLQKWWSEGSRSVLSYTPRTLAGYGLLLCWGSNVIGGQREPCVARIIPAGAPESPRDCAVTNQSSHSLSVECEPGYDGGLSQTFHLELYNSVVEHLAANLTRTDIPAFKVHALPPGTAFVLVLYASNGKGKSNSVALMASTLPPPERRTEEDVATVNPILGILIGVVAVLVVVAIIIIIIVRVQSSKRLTKDSAAQDESIRCETPLKKELEDSQEDRKGPDIIPFANETEVYFTGSASEQMRQIRSIHKLPGSPTELCQRTTDTRL</sequence>
<feature type="transmembrane region" description="Helical" evidence="4">
    <location>
        <begin position="576"/>
        <end position="598"/>
    </location>
</feature>
<feature type="domain" description="Ig-like" evidence="5">
    <location>
        <begin position="276"/>
        <end position="362"/>
    </location>
</feature>
<evidence type="ECO:0008006" key="9">
    <source>
        <dbReference type="Google" id="ProtNLM"/>
    </source>
</evidence>
<dbReference type="PROSITE" id="PS50835">
    <property type="entry name" value="IG_LIKE"/>
    <property type="match status" value="4"/>
</dbReference>
<dbReference type="CDD" id="cd00063">
    <property type="entry name" value="FN3"/>
    <property type="match status" value="1"/>
</dbReference>
<dbReference type="Gene3D" id="2.60.40.10">
    <property type="entry name" value="Immunoglobulins"/>
    <property type="match status" value="4"/>
</dbReference>
<keyword evidence="4" id="KW-1133">Transmembrane helix</keyword>
<dbReference type="GO" id="GO:0016020">
    <property type="term" value="C:membrane"/>
    <property type="evidence" value="ECO:0007669"/>
    <property type="project" value="UniProtKB-SubCell"/>
</dbReference>
<dbReference type="Pfam" id="PF13927">
    <property type="entry name" value="Ig_3"/>
    <property type="match status" value="2"/>
</dbReference>
<feature type="domain" description="Ig-like" evidence="5">
    <location>
        <begin position="176"/>
        <end position="271"/>
    </location>
</feature>
<dbReference type="PANTHER" id="PTHR23278">
    <property type="entry name" value="SIDESTEP PROTEIN"/>
    <property type="match status" value="1"/>
</dbReference>
<dbReference type="SUPFAM" id="SSF48726">
    <property type="entry name" value="Immunoglobulin"/>
    <property type="match status" value="4"/>
</dbReference>
<comment type="caution">
    <text evidence="7">The sequence shown here is derived from an EMBL/GenBank/DDBJ whole genome shotgun (WGS) entry which is preliminary data.</text>
</comment>
<dbReference type="PANTHER" id="PTHR23278:SF19">
    <property type="entry name" value="OBSCURIN"/>
    <property type="match status" value="1"/>
</dbReference>
<dbReference type="InterPro" id="IPR003961">
    <property type="entry name" value="FN3_dom"/>
</dbReference>
<dbReference type="OrthoDB" id="6431884at2759"/>
<evidence type="ECO:0000256" key="3">
    <source>
        <dbReference type="ARBA" id="ARBA00023157"/>
    </source>
</evidence>
<evidence type="ECO:0000256" key="2">
    <source>
        <dbReference type="ARBA" id="ARBA00023136"/>
    </source>
</evidence>
<comment type="subcellular location">
    <subcellularLocation>
        <location evidence="1">Membrane</location>
        <topology evidence="1">Single-pass membrane protein</topology>
    </subcellularLocation>
</comment>
<evidence type="ECO:0000259" key="5">
    <source>
        <dbReference type="PROSITE" id="PS50835"/>
    </source>
</evidence>
<dbReference type="PROSITE" id="PS50853">
    <property type="entry name" value="FN3"/>
    <property type="match status" value="1"/>
</dbReference>
<dbReference type="InterPro" id="IPR036116">
    <property type="entry name" value="FN3_sf"/>
</dbReference>